<dbReference type="OrthoDB" id="5519803at2"/>
<dbReference type="GO" id="GO:0003677">
    <property type="term" value="F:DNA binding"/>
    <property type="evidence" value="ECO:0007669"/>
    <property type="project" value="UniProtKB-KW"/>
</dbReference>
<dbReference type="Pfam" id="PF02311">
    <property type="entry name" value="AraC_binding"/>
    <property type="match status" value="1"/>
</dbReference>
<dbReference type="GO" id="GO:0006355">
    <property type="term" value="P:regulation of DNA-templated transcription"/>
    <property type="evidence" value="ECO:0007669"/>
    <property type="project" value="InterPro"/>
</dbReference>
<dbReference type="InterPro" id="IPR003313">
    <property type="entry name" value="AraC-bd"/>
</dbReference>
<evidence type="ECO:0000313" key="4">
    <source>
        <dbReference type="EMBL" id="SEU33547.1"/>
    </source>
</evidence>
<proteinExistence type="predicted"/>
<protein>
    <submittedName>
        <fullName evidence="4">AraC-like ligand binding domain-containing protein</fullName>
    </submittedName>
</protein>
<name>A0A511T660_MYXFU</name>
<dbReference type="SUPFAM" id="SSF51215">
    <property type="entry name" value="Regulatory protein AraC"/>
    <property type="match status" value="1"/>
</dbReference>
<keyword evidence="1" id="KW-0238">DNA-binding</keyword>
<evidence type="ECO:0000313" key="6">
    <source>
        <dbReference type="Proteomes" id="UP000321514"/>
    </source>
</evidence>
<comment type="caution">
    <text evidence="3">The sequence shown here is derived from an EMBL/GenBank/DDBJ whole genome shotgun (WGS) entry which is preliminary data.</text>
</comment>
<dbReference type="AlphaFoldDB" id="A0A511T660"/>
<sequence length="183" mass="19522">MVTEWDGHATAQVWRPGTYPGLVLYRVSGRATTQALHVHDDLQLTLDAGHVQQVCCGGVRLMAPPGSLVVIPPGEVHALHAESGRPGVLCGMLVPVALLRPPSRPSWEEEDPPFVDDLFPGGGAVLDDPDVARDFVALHRALRGLGAEPGAHLWPLLSRLLARLREGRGGLSASWEGGHRASP</sequence>
<reference evidence="4 5" key="1">
    <citation type="submission" date="2016-10" db="EMBL/GenBank/DDBJ databases">
        <authorList>
            <person name="Varghese N."/>
            <person name="Submissions S."/>
        </authorList>
    </citation>
    <scope>NUCLEOTIDE SEQUENCE [LARGE SCALE GENOMIC DNA]</scope>
    <source>
        <strain evidence="4 5">DSM 16525</strain>
    </source>
</reference>
<organism evidence="3 6">
    <name type="scientific">Myxococcus fulvus</name>
    <dbReference type="NCBI Taxonomy" id="33"/>
    <lineage>
        <taxon>Bacteria</taxon>
        <taxon>Pseudomonadati</taxon>
        <taxon>Myxococcota</taxon>
        <taxon>Myxococcia</taxon>
        <taxon>Myxococcales</taxon>
        <taxon>Cystobacterineae</taxon>
        <taxon>Myxococcaceae</taxon>
        <taxon>Myxococcus</taxon>
    </lineage>
</organism>
<dbReference type="EMBL" id="FOIB01000009">
    <property type="protein sequence ID" value="SEU33547.1"/>
    <property type="molecule type" value="Genomic_DNA"/>
</dbReference>
<dbReference type="STRING" id="1334629.MFUL124B02_17540"/>
<reference evidence="3 6" key="2">
    <citation type="submission" date="2019-07" db="EMBL/GenBank/DDBJ databases">
        <title>Whole genome shotgun sequence of Myxococcus fulvus NBRC 100333.</title>
        <authorList>
            <person name="Hosoyama A."/>
            <person name="Uohara A."/>
            <person name="Ohji S."/>
            <person name="Ichikawa N."/>
        </authorList>
    </citation>
    <scope>NUCLEOTIDE SEQUENCE [LARGE SCALE GENOMIC DNA]</scope>
    <source>
        <strain evidence="3 6">NBRC 100333</strain>
    </source>
</reference>
<dbReference type="EMBL" id="BJXR01000034">
    <property type="protein sequence ID" value="GEN09656.1"/>
    <property type="molecule type" value="Genomic_DNA"/>
</dbReference>
<evidence type="ECO:0000256" key="1">
    <source>
        <dbReference type="ARBA" id="ARBA00023125"/>
    </source>
</evidence>
<dbReference type="InterPro" id="IPR037923">
    <property type="entry name" value="HTH-like"/>
</dbReference>
<keyword evidence="5" id="KW-1185">Reference proteome</keyword>
<evidence type="ECO:0000313" key="5">
    <source>
        <dbReference type="Proteomes" id="UP000183760"/>
    </source>
</evidence>
<dbReference type="Proteomes" id="UP000183760">
    <property type="component" value="Unassembled WGS sequence"/>
</dbReference>
<evidence type="ECO:0000259" key="2">
    <source>
        <dbReference type="Pfam" id="PF02311"/>
    </source>
</evidence>
<gene>
    <name evidence="3" type="ORF">MFU01_46930</name>
    <name evidence="4" type="ORF">SAMN05443572_109309</name>
</gene>
<feature type="domain" description="AraC-type arabinose-binding/dimerisation" evidence="2">
    <location>
        <begin position="24"/>
        <end position="148"/>
    </location>
</feature>
<dbReference type="Proteomes" id="UP000321514">
    <property type="component" value="Unassembled WGS sequence"/>
</dbReference>
<dbReference type="RefSeq" id="WP_074957580.1">
    <property type="nucleotide sequence ID" value="NZ_BJXR01000034.1"/>
</dbReference>
<evidence type="ECO:0000313" key="3">
    <source>
        <dbReference type="EMBL" id="GEN09656.1"/>
    </source>
</evidence>
<accession>A0A511T660</accession>